<evidence type="ECO:0000256" key="6">
    <source>
        <dbReference type="ARBA" id="ARBA00023033"/>
    </source>
</evidence>
<dbReference type="InterPro" id="IPR002397">
    <property type="entry name" value="Cyt_P450_B"/>
</dbReference>
<evidence type="ECO:0000256" key="1">
    <source>
        <dbReference type="ARBA" id="ARBA00010617"/>
    </source>
</evidence>
<sequence length="411" mass="46023">MSQDTNGALSFENLDVISNEAYRNGPPHEVFAELRREAPIARHRGIEAGYPEWFWALTRHADIVEVSRKFQVYSSAKKGSLMNQDRPDLEAARLMIDLDPPDHTRLKSLVNRGFTPKAMRMLEAHFRDVAVTLIEEALESGEIDFVDKVSAELPLIAIAELVGIPVEDRRKVFDWSNTMIGSTDPDFNQDPNAPMIASMELYAYSNELALQRKADPKDDIITTLISEHDGDVLTEHEFDLFMLLLAVAGNETTRNGISHGTLAMIEHPDQWARLKADPSLVTSAVEEILRWGTPVNNFARTAVCDVELHGVTIKEGETVSMLYPSANRDEAVFKDPYTFDITRNPNPHVTFGGGGPHFCLGANLARLEMRILFEELAKRVDTIELTGEVRKLRSSFIHGIKTLPVHLTPAK</sequence>
<evidence type="ECO:0000256" key="2">
    <source>
        <dbReference type="ARBA" id="ARBA00022617"/>
    </source>
</evidence>
<dbReference type="GO" id="GO:0006707">
    <property type="term" value="P:cholesterol catabolic process"/>
    <property type="evidence" value="ECO:0007669"/>
    <property type="project" value="TreeGrafter"/>
</dbReference>
<dbReference type="GO" id="GO:0005506">
    <property type="term" value="F:iron ion binding"/>
    <property type="evidence" value="ECO:0007669"/>
    <property type="project" value="InterPro"/>
</dbReference>
<dbReference type="PRINTS" id="PR00359">
    <property type="entry name" value="BP450"/>
</dbReference>
<dbReference type="InterPro" id="IPR036396">
    <property type="entry name" value="Cyt_P450_sf"/>
</dbReference>
<proteinExistence type="inferred from homology"/>
<keyword evidence="6" id="KW-0503">Monooxygenase</keyword>
<dbReference type="AlphaFoldDB" id="A0A6J6EPI3"/>
<keyword evidence="3" id="KW-0479">Metal-binding</keyword>
<dbReference type="SUPFAM" id="SSF48264">
    <property type="entry name" value="Cytochrome P450"/>
    <property type="match status" value="1"/>
</dbReference>
<dbReference type="EMBL" id="CAEZTS010000056">
    <property type="protein sequence ID" value="CAB4577836.1"/>
    <property type="molecule type" value="Genomic_DNA"/>
</dbReference>
<dbReference type="InterPro" id="IPR001128">
    <property type="entry name" value="Cyt_P450"/>
</dbReference>
<dbReference type="PANTHER" id="PTHR46696">
    <property type="entry name" value="P450, PUTATIVE (EUROFUNG)-RELATED"/>
    <property type="match status" value="1"/>
</dbReference>
<dbReference type="CDD" id="cd11033">
    <property type="entry name" value="CYP142-like"/>
    <property type="match status" value="1"/>
</dbReference>
<evidence type="ECO:0000256" key="5">
    <source>
        <dbReference type="ARBA" id="ARBA00023004"/>
    </source>
</evidence>
<accession>A0A6J6EPI3</accession>
<dbReference type="GO" id="GO:0020037">
    <property type="term" value="F:heme binding"/>
    <property type="evidence" value="ECO:0007669"/>
    <property type="project" value="InterPro"/>
</dbReference>
<evidence type="ECO:0000256" key="3">
    <source>
        <dbReference type="ARBA" id="ARBA00022723"/>
    </source>
</evidence>
<comment type="similarity">
    <text evidence="1">Belongs to the cytochrome P450 family.</text>
</comment>
<protein>
    <submittedName>
        <fullName evidence="7">Unannotated protein</fullName>
    </submittedName>
</protein>
<evidence type="ECO:0000313" key="7">
    <source>
        <dbReference type="EMBL" id="CAB4577836.1"/>
    </source>
</evidence>
<dbReference type="Pfam" id="PF00067">
    <property type="entry name" value="p450"/>
    <property type="match status" value="1"/>
</dbReference>
<keyword evidence="2" id="KW-0349">Heme</keyword>
<dbReference type="Gene3D" id="1.10.630.10">
    <property type="entry name" value="Cytochrome P450"/>
    <property type="match status" value="1"/>
</dbReference>
<evidence type="ECO:0000256" key="4">
    <source>
        <dbReference type="ARBA" id="ARBA00023002"/>
    </source>
</evidence>
<keyword evidence="5" id="KW-0408">Iron</keyword>
<dbReference type="GO" id="GO:0008395">
    <property type="term" value="F:steroid hydroxylase activity"/>
    <property type="evidence" value="ECO:0007669"/>
    <property type="project" value="TreeGrafter"/>
</dbReference>
<name>A0A6J6EPI3_9ZZZZ</name>
<reference evidence="7" key="1">
    <citation type="submission" date="2020-05" db="EMBL/GenBank/DDBJ databases">
        <authorList>
            <person name="Chiriac C."/>
            <person name="Salcher M."/>
            <person name="Ghai R."/>
            <person name="Kavagutti S V."/>
        </authorList>
    </citation>
    <scope>NUCLEOTIDE SEQUENCE</scope>
</reference>
<organism evidence="7">
    <name type="scientific">freshwater metagenome</name>
    <dbReference type="NCBI Taxonomy" id="449393"/>
    <lineage>
        <taxon>unclassified sequences</taxon>
        <taxon>metagenomes</taxon>
        <taxon>ecological metagenomes</taxon>
    </lineage>
</organism>
<dbReference type="PANTHER" id="PTHR46696:SF4">
    <property type="entry name" value="BIOTIN BIOSYNTHESIS CYTOCHROME P450"/>
    <property type="match status" value="1"/>
</dbReference>
<dbReference type="FunFam" id="1.10.630.10:FF:000018">
    <property type="entry name" value="Cytochrome P450 monooxygenase"/>
    <property type="match status" value="1"/>
</dbReference>
<keyword evidence="4" id="KW-0560">Oxidoreductase</keyword>
<dbReference type="GO" id="GO:0036199">
    <property type="term" value="F:cholest-4-en-3-one 26-monooxygenase activity"/>
    <property type="evidence" value="ECO:0007669"/>
    <property type="project" value="TreeGrafter"/>
</dbReference>
<gene>
    <name evidence="7" type="ORF">UFOPK1722_00792</name>
</gene>